<evidence type="ECO:0000313" key="2">
    <source>
        <dbReference type="EMBL" id="CRZ04339.1"/>
    </source>
</evidence>
<dbReference type="AlphaFoldDB" id="A0A0H5R7T3"/>
<evidence type="ECO:0000256" key="1">
    <source>
        <dbReference type="SAM" id="MobiDB-lite"/>
    </source>
</evidence>
<name>A0A0H5R7T3_9EUKA</name>
<proteinExistence type="predicted"/>
<dbReference type="EMBL" id="HACM01003897">
    <property type="protein sequence ID" value="CRZ04339.1"/>
    <property type="molecule type" value="Transcribed_RNA"/>
</dbReference>
<sequence>SHAITSSSKSSGPPSTIKKVTPPSYTTVSSHHTKTTHRKTKKPCVSDRVFECPALSRSNVSDGYNITVLSAKFDHSRKTTLFTYAVKSLPGTTKNLDSISFFFPSCVCAHEVHAVA</sequence>
<organism evidence="2">
    <name type="scientific">Spongospora subterranea</name>
    <dbReference type="NCBI Taxonomy" id="70186"/>
    <lineage>
        <taxon>Eukaryota</taxon>
        <taxon>Sar</taxon>
        <taxon>Rhizaria</taxon>
        <taxon>Endomyxa</taxon>
        <taxon>Phytomyxea</taxon>
        <taxon>Plasmodiophorida</taxon>
        <taxon>Plasmodiophoridae</taxon>
        <taxon>Spongospora</taxon>
    </lineage>
</organism>
<feature type="compositionally biased region" description="Low complexity" evidence="1">
    <location>
        <begin position="1"/>
        <end position="30"/>
    </location>
</feature>
<accession>A0A0H5R7T3</accession>
<reference evidence="2" key="1">
    <citation type="submission" date="2015-04" db="EMBL/GenBank/DDBJ databases">
        <title>The genome sequence of the plant pathogenic Rhizarian Plasmodiophora brassicae reveals insights in its biotrophic life cycle and the origin of chitin synthesis.</title>
        <authorList>
            <person name="Schwelm A."/>
            <person name="Fogelqvist J."/>
            <person name="Knaust A."/>
            <person name="Julke S."/>
            <person name="Lilja T."/>
            <person name="Dhandapani V."/>
            <person name="Bonilla-Rosso G."/>
            <person name="Karlsson M."/>
            <person name="Shevchenko A."/>
            <person name="Choi S.R."/>
            <person name="Kim H.G."/>
            <person name="Park J.Y."/>
            <person name="Lim Y.P."/>
            <person name="Ludwig-Muller J."/>
            <person name="Dixelius C."/>
        </authorList>
    </citation>
    <scope>NUCLEOTIDE SEQUENCE</scope>
    <source>
        <tissue evidence="2">Potato root galls</tissue>
    </source>
</reference>
<feature type="non-terminal residue" evidence="2">
    <location>
        <position position="1"/>
    </location>
</feature>
<feature type="non-terminal residue" evidence="2">
    <location>
        <position position="116"/>
    </location>
</feature>
<feature type="region of interest" description="Disordered" evidence="1">
    <location>
        <begin position="1"/>
        <end position="40"/>
    </location>
</feature>
<feature type="compositionally biased region" description="Basic residues" evidence="1">
    <location>
        <begin position="31"/>
        <end position="40"/>
    </location>
</feature>
<protein>
    <submittedName>
        <fullName evidence="2">Uncharacterized protein</fullName>
    </submittedName>
</protein>